<name>A0A8H9IZ83_9PSEU</name>
<dbReference type="PANTHER" id="PTHR42796">
    <property type="entry name" value="FUMARYLACETOACETATE HYDROLASE DOMAIN-CONTAINING PROTEIN 2A-RELATED"/>
    <property type="match status" value="1"/>
</dbReference>
<dbReference type="GO" id="GO:0046872">
    <property type="term" value="F:metal ion binding"/>
    <property type="evidence" value="ECO:0007669"/>
    <property type="project" value="UniProtKB-KW"/>
</dbReference>
<evidence type="ECO:0000313" key="4">
    <source>
        <dbReference type="EMBL" id="GHF53518.1"/>
    </source>
</evidence>
<evidence type="ECO:0000256" key="2">
    <source>
        <dbReference type="ARBA" id="ARBA00022723"/>
    </source>
</evidence>
<dbReference type="AlphaFoldDB" id="A0A8H9IZ83"/>
<evidence type="ECO:0000313" key="5">
    <source>
        <dbReference type="Proteomes" id="UP000658656"/>
    </source>
</evidence>
<dbReference type="InterPro" id="IPR036663">
    <property type="entry name" value="Fumarylacetoacetase_C_sf"/>
</dbReference>
<reference evidence="4" key="1">
    <citation type="journal article" date="2014" name="Int. J. Syst. Evol. Microbiol.">
        <title>Complete genome sequence of Corynebacterium casei LMG S-19264T (=DSM 44701T), isolated from a smear-ripened cheese.</title>
        <authorList>
            <consortium name="US DOE Joint Genome Institute (JGI-PGF)"/>
            <person name="Walter F."/>
            <person name="Albersmeier A."/>
            <person name="Kalinowski J."/>
            <person name="Ruckert C."/>
        </authorList>
    </citation>
    <scope>NUCLEOTIDE SEQUENCE</scope>
    <source>
        <strain evidence="4">CGMCC 4.7679</strain>
    </source>
</reference>
<dbReference type="PANTHER" id="PTHR42796:SF4">
    <property type="entry name" value="FUMARYLACETOACETATE HYDROLASE DOMAIN-CONTAINING PROTEIN 2A"/>
    <property type="match status" value="1"/>
</dbReference>
<reference evidence="4" key="2">
    <citation type="submission" date="2020-09" db="EMBL/GenBank/DDBJ databases">
        <authorList>
            <person name="Sun Q."/>
            <person name="Zhou Y."/>
        </authorList>
    </citation>
    <scope>NUCLEOTIDE SEQUENCE</scope>
    <source>
        <strain evidence="4">CGMCC 4.7679</strain>
    </source>
</reference>
<feature type="domain" description="Fumarylacetoacetase-like C-terminal" evidence="3">
    <location>
        <begin position="67"/>
        <end position="271"/>
    </location>
</feature>
<dbReference type="InterPro" id="IPR051121">
    <property type="entry name" value="FAH"/>
</dbReference>
<dbReference type="GO" id="GO:0016787">
    <property type="term" value="F:hydrolase activity"/>
    <property type="evidence" value="ECO:0007669"/>
    <property type="project" value="UniProtKB-KW"/>
</dbReference>
<dbReference type="Gene3D" id="3.90.850.10">
    <property type="entry name" value="Fumarylacetoacetase-like, C-terminal domain"/>
    <property type="match status" value="1"/>
</dbReference>
<comment type="caution">
    <text evidence="4">The sequence shown here is derived from an EMBL/GenBank/DDBJ whole genome shotgun (WGS) entry which is preliminary data.</text>
</comment>
<dbReference type="FunFam" id="3.90.850.10:FF:000002">
    <property type="entry name" value="2-hydroxyhepta-2,4-diene-1,7-dioate isomerase"/>
    <property type="match status" value="1"/>
</dbReference>
<sequence>MKLVGIRRGRAVEVAVHLGDRVTPVAEATEFYADLGRWLPVAREVREGEVEVAEVTLAPPVPASARVICVGLNYRAHAAEGGFTPPEHPTIFGRWTASLSVGGTPVPVPAGEPGLDWEGEVAAVVGTRLTDVDSATAARGVLGYAAFNDLTARVAQKLTQQWTLGKNADRSGPLGPLVTADEVGDLAAGLRVRTRVNGETVQDGNTRDMIFGVGELLSRISRTFTLNPGDVLATGTPEGVGYVRKPPRFLQPGDVVEVEIDRLGVLRNPIVPADERP</sequence>
<dbReference type="Pfam" id="PF01557">
    <property type="entry name" value="FAA_hydrolase"/>
    <property type="match status" value="1"/>
</dbReference>
<dbReference type="InterPro" id="IPR011234">
    <property type="entry name" value="Fumarylacetoacetase-like_C"/>
</dbReference>
<evidence type="ECO:0000256" key="1">
    <source>
        <dbReference type="ARBA" id="ARBA00010211"/>
    </source>
</evidence>
<dbReference type="EMBL" id="BNAV01000003">
    <property type="protein sequence ID" value="GHF53518.1"/>
    <property type="molecule type" value="Genomic_DNA"/>
</dbReference>
<dbReference type="RefSeq" id="WP_145933991.1">
    <property type="nucleotide sequence ID" value="NZ_BNAV01000003.1"/>
</dbReference>
<accession>A0A8H9IZ83</accession>
<evidence type="ECO:0000259" key="3">
    <source>
        <dbReference type="Pfam" id="PF01557"/>
    </source>
</evidence>
<keyword evidence="4" id="KW-0378">Hydrolase</keyword>
<keyword evidence="5" id="KW-1185">Reference proteome</keyword>
<dbReference type="Proteomes" id="UP000658656">
    <property type="component" value="Unassembled WGS sequence"/>
</dbReference>
<dbReference type="OrthoDB" id="9805307at2"/>
<dbReference type="GO" id="GO:0016853">
    <property type="term" value="F:isomerase activity"/>
    <property type="evidence" value="ECO:0007669"/>
    <property type="project" value="UniProtKB-ARBA"/>
</dbReference>
<dbReference type="GO" id="GO:0019752">
    <property type="term" value="P:carboxylic acid metabolic process"/>
    <property type="evidence" value="ECO:0007669"/>
    <property type="project" value="UniProtKB-ARBA"/>
</dbReference>
<organism evidence="4 5">
    <name type="scientific">Amycolatopsis bartoniae</name>
    <dbReference type="NCBI Taxonomy" id="941986"/>
    <lineage>
        <taxon>Bacteria</taxon>
        <taxon>Bacillati</taxon>
        <taxon>Actinomycetota</taxon>
        <taxon>Actinomycetes</taxon>
        <taxon>Pseudonocardiales</taxon>
        <taxon>Pseudonocardiaceae</taxon>
        <taxon>Amycolatopsis</taxon>
    </lineage>
</organism>
<dbReference type="SUPFAM" id="SSF56529">
    <property type="entry name" value="FAH"/>
    <property type="match status" value="1"/>
</dbReference>
<protein>
    <submittedName>
        <fullName evidence="4">Fumarylacetoacetate hydrolase</fullName>
    </submittedName>
</protein>
<gene>
    <name evidence="4" type="ORF">GCM10017566_28670</name>
</gene>
<keyword evidence="2" id="KW-0479">Metal-binding</keyword>
<proteinExistence type="inferred from homology"/>
<comment type="similarity">
    <text evidence="1">Belongs to the FAH family.</text>
</comment>